<name>A0A6J1LSM0_DROHY</name>
<keyword evidence="9 13" id="KW-0472">Membrane</keyword>
<keyword evidence="6 13" id="KW-1133">Transmembrane helix</keyword>
<comment type="subcellular location">
    <subcellularLocation>
        <location evidence="1">Membrane</location>
        <topology evidence="1">Multi-pass membrane protein</topology>
    </subcellularLocation>
</comment>
<evidence type="ECO:0000256" key="13">
    <source>
        <dbReference type="SAM" id="Phobius"/>
    </source>
</evidence>
<reference evidence="15" key="1">
    <citation type="submission" date="2025-08" db="UniProtKB">
        <authorList>
            <consortium name="RefSeq"/>
        </authorList>
    </citation>
    <scope>IDENTIFICATION</scope>
    <source>
        <strain evidence="15">15085-1641.00</strain>
        <tissue evidence="15">Whole body</tissue>
    </source>
</reference>
<dbReference type="Gene3D" id="1.10.287.770">
    <property type="entry name" value="YojJ-like"/>
    <property type="match status" value="1"/>
</dbReference>
<dbReference type="Gene3D" id="2.60.470.10">
    <property type="entry name" value="Acid-sensing ion channels like domains"/>
    <property type="match status" value="1"/>
</dbReference>
<proteinExistence type="inferred from homology"/>
<keyword evidence="4 12" id="KW-0894">Sodium channel</keyword>
<dbReference type="OMA" id="QTYLNVR"/>
<dbReference type="GO" id="GO:0015280">
    <property type="term" value="F:ligand-gated sodium channel activity"/>
    <property type="evidence" value="ECO:0007669"/>
    <property type="project" value="TreeGrafter"/>
</dbReference>
<dbReference type="GeneID" id="111599423"/>
<evidence type="ECO:0000256" key="10">
    <source>
        <dbReference type="ARBA" id="ARBA00023201"/>
    </source>
</evidence>
<sequence>MLLYTKELVAPRANFSQGLQRFKAQRLRQKYEKMLYKAFAHSTIHGIQNAFEERHIYARYFWLIVVLLGMLGMLGMFSVLKQQHTEQQLVSVVETTQFPVYNIEFPAVAICPFNHVNWLRASTAQHRFMPRNADSYVRESFHQLLVRMEQLNFGKFQTLGGLSKRNMTALANVSLVKLASYLAYRCDELFVPDSCFFDETRYECCQLFVSERTEKGICLVFNSLISEESSKKKLVNEFYPYKLSTAGEGSGLKFMLRLNDTFLRAGTQVPFSMNLMIKESNEWSNTMNYHLYANTENFVSVDPLVIQTSKNTDIMDPVKRRCYFENERHPDYPYKNLPYSRSNCIFSCLQASVQFYCNCSMPLYLPVIDDTRECSVLDFPCLHHHTDVFGYVKTLDQDTHIKDSRRGQLCSCPDSCNVQLYQTYLNVRHLNYFNTTNTTIPKRIKAEIYYSQRVLMKIETKLKYSFVDLVAGFGGILGLYMGASTLSFIELGYIVSQLLSLLKDAYVKLTSK</sequence>
<dbReference type="OrthoDB" id="6021021at2759"/>
<dbReference type="InterPro" id="IPR020903">
    <property type="entry name" value="ENaC_CS"/>
</dbReference>
<protein>
    <submittedName>
        <fullName evidence="15">Pickpocket protein 19</fullName>
    </submittedName>
</protein>
<evidence type="ECO:0000313" key="14">
    <source>
        <dbReference type="Proteomes" id="UP000504633"/>
    </source>
</evidence>
<evidence type="ECO:0000256" key="8">
    <source>
        <dbReference type="ARBA" id="ARBA00023065"/>
    </source>
</evidence>
<evidence type="ECO:0000256" key="11">
    <source>
        <dbReference type="ARBA" id="ARBA00023303"/>
    </source>
</evidence>
<evidence type="ECO:0000256" key="4">
    <source>
        <dbReference type="ARBA" id="ARBA00022461"/>
    </source>
</evidence>
<evidence type="ECO:0000256" key="1">
    <source>
        <dbReference type="ARBA" id="ARBA00004141"/>
    </source>
</evidence>
<evidence type="ECO:0000256" key="6">
    <source>
        <dbReference type="ARBA" id="ARBA00022989"/>
    </source>
</evidence>
<accession>A0A6J1LSM0</accession>
<gene>
    <name evidence="15" type="primary">LOC111599423</name>
</gene>
<keyword evidence="8 12" id="KW-0406">Ion transport</keyword>
<evidence type="ECO:0000256" key="12">
    <source>
        <dbReference type="RuleBase" id="RU000679"/>
    </source>
</evidence>
<dbReference type="PANTHER" id="PTHR11690:SF300">
    <property type="entry name" value="PICKPOCKET PROTEIN 19"/>
    <property type="match status" value="1"/>
</dbReference>
<dbReference type="RefSeq" id="XP_023170842.2">
    <property type="nucleotide sequence ID" value="XM_023315074.2"/>
</dbReference>
<comment type="similarity">
    <text evidence="2 12">Belongs to the amiloride-sensitive sodium channel (TC 1.A.6) family.</text>
</comment>
<dbReference type="GO" id="GO:0005886">
    <property type="term" value="C:plasma membrane"/>
    <property type="evidence" value="ECO:0007669"/>
    <property type="project" value="TreeGrafter"/>
</dbReference>
<keyword evidence="5 12" id="KW-0812">Transmembrane</keyword>
<dbReference type="PANTHER" id="PTHR11690">
    <property type="entry name" value="AMILORIDE-SENSITIVE SODIUM CHANNEL-RELATED"/>
    <property type="match status" value="1"/>
</dbReference>
<evidence type="ECO:0000256" key="3">
    <source>
        <dbReference type="ARBA" id="ARBA00022448"/>
    </source>
</evidence>
<organism evidence="14 15">
    <name type="scientific">Drosophila hydei</name>
    <name type="common">Fruit fly</name>
    <dbReference type="NCBI Taxonomy" id="7224"/>
    <lineage>
        <taxon>Eukaryota</taxon>
        <taxon>Metazoa</taxon>
        <taxon>Ecdysozoa</taxon>
        <taxon>Arthropoda</taxon>
        <taxon>Hexapoda</taxon>
        <taxon>Insecta</taxon>
        <taxon>Pterygota</taxon>
        <taxon>Neoptera</taxon>
        <taxon>Endopterygota</taxon>
        <taxon>Diptera</taxon>
        <taxon>Brachycera</taxon>
        <taxon>Muscomorpha</taxon>
        <taxon>Ephydroidea</taxon>
        <taxon>Drosophilidae</taxon>
        <taxon>Drosophila</taxon>
    </lineage>
</organism>
<dbReference type="PROSITE" id="PS01206">
    <property type="entry name" value="ASC"/>
    <property type="match status" value="1"/>
</dbReference>
<keyword evidence="11 12" id="KW-0407">Ion channel</keyword>
<dbReference type="Proteomes" id="UP000504633">
    <property type="component" value="Unplaced"/>
</dbReference>
<keyword evidence="14" id="KW-1185">Reference proteome</keyword>
<keyword evidence="7" id="KW-0915">Sodium</keyword>
<feature type="transmembrane region" description="Helical" evidence="13">
    <location>
        <begin position="60"/>
        <end position="80"/>
    </location>
</feature>
<evidence type="ECO:0000256" key="5">
    <source>
        <dbReference type="ARBA" id="ARBA00022692"/>
    </source>
</evidence>
<keyword evidence="3 12" id="KW-0813">Transport</keyword>
<dbReference type="InterPro" id="IPR001873">
    <property type="entry name" value="ENaC"/>
</dbReference>
<dbReference type="Pfam" id="PF00858">
    <property type="entry name" value="ASC"/>
    <property type="match status" value="1"/>
</dbReference>
<dbReference type="PRINTS" id="PR01078">
    <property type="entry name" value="AMINACHANNEL"/>
</dbReference>
<dbReference type="KEGG" id="dhe:111599423"/>
<evidence type="ECO:0000313" key="15">
    <source>
        <dbReference type="RefSeq" id="XP_023170842.2"/>
    </source>
</evidence>
<evidence type="ECO:0000256" key="7">
    <source>
        <dbReference type="ARBA" id="ARBA00023053"/>
    </source>
</evidence>
<dbReference type="AlphaFoldDB" id="A0A6J1LSM0"/>
<evidence type="ECO:0000256" key="9">
    <source>
        <dbReference type="ARBA" id="ARBA00023136"/>
    </source>
</evidence>
<keyword evidence="10 12" id="KW-0739">Sodium transport</keyword>
<evidence type="ECO:0000256" key="2">
    <source>
        <dbReference type="ARBA" id="ARBA00007193"/>
    </source>
</evidence>